<dbReference type="Proteomes" id="UP000242662">
    <property type="component" value="Unassembled WGS sequence"/>
</dbReference>
<organism evidence="7 8">
    <name type="scientific">Shouchella lonarensis</name>
    <dbReference type="NCBI Taxonomy" id="1464122"/>
    <lineage>
        <taxon>Bacteria</taxon>
        <taxon>Bacillati</taxon>
        <taxon>Bacillota</taxon>
        <taxon>Bacilli</taxon>
        <taxon>Bacillales</taxon>
        <taxon>Bacillaceae</taxon>
        <taxon>Shouchella</taxon>
    </lineage>
</organism>
<dbReference type="CDD" id="cd21109">
    <property type="entry name" value="SPASM"/>
    <property type="match status" value="1"/>
</dbReference>
<gene>
    <name evidence="7" type="ORF">SAMN05421737_104107</name>
</gene>
<dbReference type="Pfam" id="PF13186">
    <property type="entry name" value="SPASM"/>
    <property type="match status" value="1"/>
</dbReference>
<dbReference type="Gene3D" id="3.20.20.70">
    <property type="entry name" value="Aldolase class I"/>
    <property type="match status" value="1"/>
</dbReference>
<keyword evidence="8" id="KW-1185">Reference proteome</keyword>
<protein>
    <submittedName>
        <fullName evidence="7">Radical SAM additional 4Fe4S-binding SPASM domain-containing protein</fullName>
    </submittedName>
</protein>
<reference evidence="8" key="1">
    <citation type="submission" date="2016-09" db="EMBL/GenBank/DDBJ databases">
        <authorList>
            <person name="Varghese N."/>
            <person name="Submissions S."/>
        </authorList>
    </citation>
    <scope>NUCLEOTIDE SEQUENCE [LARGE SCALE GENOMIC DNA]</scope>
    <source>
        <strain evidence="8">25nlg</strain>
    </source>
</reference>
<evidence type="ECO:0000256" key="3">
    <source>
        <dbReference type="ARBA" id="ARBA00023004"/>
    </source>
</evidence>
<dbReference type="InterPro" id="IPR050377">
    <property type="entry name" value="Radical_SAM_PqqE_MftC-like"/>
</dbReference>
<feature type="coiled-coil region" evidence="5">
    <location>
        <begin position="317"/>
        <end position="344"/>
    </location>
</feature>
<name>A0A1G6HRD2_9BACI</name>
<dbReference type="EMBL" id="FMYM01000004">
    <property type="protein sequence ID" value="SDB96056.1"/>
    <property type="molecule type" value="Genomic_DNA"/>
</dbReference>
<dbReference type="PANTHER" id="PTHR11228">
    <property type="entry name" value="RADICAL SAM DOMAIN PROTEIN"/>
    <property type="match status" value="1"/>
</dbReference>
<evidence type="ECO:0000256" key="5">
    <source>
        <dbReference type="SAM" id="Coils"/>
    </source>
</evidence>
<dbReference type="SFLD" id="SFLDG01067">
    <property type="entry name" value="SPASM/twitch_domain_containing"/>
    <property type="match status" value="1"/>
</dbReference>
<dbReference type="SUPFAM" id="SSF102114">
    <property type="entry name" value="Radical SAM enzymes"/>
    <property type="match status" value="1"/>
</dbReference>
<dbReference type="InterPro" id="IPR058240">
    <property type="entry name" value="rSAM_sf"/>
</dbReference>
<evidence type="ECO:0000256" key="1">
    <source>
        <dbReference type="ARBA" id="ARBA00022691"/>
    </source>
</evidence>
<dbReference type="STRING" id="1464122.SAMN05421737_104107"/>
<dbReference type="PROSITE" id="PS51918">
    <property type="entry name" value="RADICAL_SAM"/>
    <property type="match status" value="1"/>
</dbReference>
<evidence type="ECO:0000256" key="4">
    <source>
        <dbReference type="ARBA" id="ARBA00023014"/>
    </source>
</evidence>
<evidence type="ECO:0000313" key="7">
    <source>
        <dbReference type="EMBL" id="SDB96056.1"/>
    </source>
</evidence>
<dbReference type="GO" id="GO:0046872">
    <property type="term" value="F:metal ion binding"/>
    <property type="evidence" value="ECO:0007669"/>
    <property type="project" value="UniProtKB-KW"/>
</dbReference>
<dbReference type="GO" id="GO:0051536">
    <property type="term" value="F:iron-sulfur cluster binding"/>
    <property type="evidence" value="ECO:0007669"/>
    <property type="project" value="UniProtKB-KW"/>
</dbReference>
<proteinExistence type="predicted"/>
<evidence type="ECO:0000313" key="8">
    <source>
        <dbReference type="Proteomes" id="UP000242662"/>
    </source>
</evidence>
<dbReference type="InterPro" id="IPR013785">
    <property type="entry name" value="Aldolase_TIM"/>
</dbReference>
<keyword evidence="1" id="KW-0949">S-adenosyl-L-methionine</keyword>
<dbReference type="NCBIfam" id="TIGR04085">
    <property type="entry name" value="rSAM_more_4Fe4S"/>
    <property type="match status" value="1"/>
</dbReference>
<dbReference type="SFLD" id="SFLDS00029">
    <property type="entry name" value="Radical_SAM"/>
    <property type="match status" value="1"/>
</dbReference>
<dbReference type="Pfam" id="PF04055">
    <property type="entry name" value="Radical_SAM"/>
    <property type="match status" value="1"/>
</dbReference>
<keyword evidence="2" id="KW-0479">Metal-binding</keyword>
<evidence type="ECO:0000256" key="2">
    <source>
        <dbReference type="ARBA" id="ARBA00022723"/>
    </source>
</evidence>
<dbReference type="GO" id="GO:0003824">
    <property type="term" value="F:catalytic activity"/>
    <property type="evidence" value="ECO:0007669"/>
    <property type="project" value="InterPro"/>
</dbReference>
<evidence type="ECO:0000259" key="6">
    <source>
        <dbReference type="PROSITE" id="PS51918"/>
    </source>
</evidence>
<dbReference type="InterPro" id="IPR023885">
    <property type="entry name" value="4Fe4S-binding_SPASM_dom"/>
</dbReference>
<feature type="domain" description="Radical SAM core" evidence="6">
    <location>
        <begin position="119"/>
        <end position="340"/>
    </location>
</feature>
<dbReference type="RefSeq" id="WP_245701092.1">
    <property type="nucleotide sequence ID" value="NZ_FMYM01000004.1"/>
</dbReference>
<keyword evidence="5" id="KW-0175">Coiled coil</keyword>
<keyword evidence="4" id="KW-0411">Iron-sulfur</keyword>
<keyword evidence="3" id="KW-0408">Iron</keyword>
<dbReference type="InterPro" id="IPR007197">
    <property type="entry name" value="rSAM"/>
</dbReference>
<sequence>MKYMVLKDDVILRDEHLYLGSEARFFYTARTRQTEFVSEATFDLLVYLTTSRVYEDAWEYYYRRAIELGETPVREEYDGFINDLIDGETLFVTDQMMTVDRPLSNLQLSPPSSFKYAPMTFPTKVNVTSTMRCNLKCKHCLRESSPFMDTSDDLTTAEMKSLFTELDRLGAIEVAFSGGETTTRKDVCELIEHAGTLRCFFEFFTNGHKVTNAVYNSLVTLKEKKKKGFHIHLSLDGDEHFHDEMRGKGSYRRVIQTMKRFCDDKFPVVVESVLVPDCVHAGGVREVVKVCKESGVPGISFHPASVSGRAGENPDYFLFTLDELAEFEKQVRQLQEENPSMKILFEPYYYPGKKESSGEFDLPANVGSQGMYLLAIGADGSIYPCTESIGDQSQIIGNVRDEGGVLKAWHSEKWDFYRGGWDIDDLHACKGCIFHGNCSMQTCRCYAQRTRLDRYDAMPECYKVGEEIWGKSKV</sequence>
<dbReference type="PANTHER" id="PTHR11228:SF7">
    <property type="entry name" value="PQQA PEPTIDE CYCLASE"/>
    <property type="match status" value="1"/>
</dbReference>
<dbReference type="CDD" id="cd01335">
    <property type="entry name" value="Radical_SAM"/>
    <property type="match status" value="1"/>
</dbReference>
<dbReference type="SFLD" id="SFLDG01386">
    <property type="entry name" value="main_SPASM_domain-containing"/>
    <property type="match status" value="1"/>
</dbReference>
<accession>A0A1G6HRD2</accession>
<dbReference type="AlphaFoldDB" id="A0A1G6HRD2"/>